<dbReference type="Gramene" id="MELO3C005709.2.1">
    <property type="protein sequence ID" value="MELO3C005709.2.1"/>
    <property type="gene ID" value="MELO3C005709.2"/>
</dbReference>
<reference evidence="9" key="2">
    <citation type="submission" date="2025-04" db="UniProtKB">
        <authorList>
            <consortium name="RefSeq"/>
        </authorList>
    </citation>
    <scope>IDENTIFICATION</scope>
</reference>
<dbReference type="KEGG" id="cmo:103482783"/>
<dbReference type="InterPro" id="IPR051863">
    <property type="entry name" value="HIPP"/>
</dbReference>
<name>A0A1S3AUB4_CUCME</name>
<evidence type="ECO:0000313" key="8">
    <source>
        <dbReference type="Proteomes" id="UP001652600"/>
    </source>
</evidence>
<protein>
    <submittedName>
        <fullName evidence="9">Uncharacterized protein LOC103482783</fullName>
    </submittedName>
</protein>
<dbReference type="OrthoDB" id="691258at2759"/>
<sequence>MMKVVLNVEMRDSKTKKKVLGAVSGLLGVVSVATEENKITVIGTTDPIKIVKKVRKVWPTANIISVGQEKEDAKKEESQPKIEQIDWAKAYTTFYSYPTSHYYYPYQERLYV</sequence>
<evidence type="ECO:0000256" key="5">
    <source>
        <dbReference type="ARBA" id="ARBA00024045"/>
    </source>
</evidence>
<dbReference type="PANTHER" id="PTHR45811">
    <property type="entry name" value="COPPER TRANSPORT PROTEIN FAMILY-RELATED"/>
    <property type="match status" value="1"/>
</dbReference>
<evidence type="ECO:0000259" key="6">
    <source>
        <dbReference type="PROSITE" id="PS50846"/>
    </source>
</evidence>
<dbReference type="InParanoid" id="A0A1S3AUB4"/>
<evidence type="ECO:0000313" key="7">
    <source>
        <dbReference type="EnsemblPlants" id="MELO3C005709.2.1"/>
    </source>
</evidence>
<evidence type="ECO:0000256" key="2">
    <source>
        <dbReference type="ARBA" id="ARBA00022723"/>
    </source>
</evidence>
<dbReference type="InterPro" id="IPR006121">
    <property type="entry name" value="HMA_dom"/>
</dbReference>
<keyword evidence="3" id="KW-0449">Lipoprotein</keyword>
<evidence type="ECO:0000313" key="9">
    <source>
        <dbReference type="RefSeq" id="XP_008437330.1"/>
    </source>
</evidence>
<dbReference type="EnsemblPlants" id="MELO3C005709.2.1">
    <property type="protein sequence ID" value="MELO3C005709.2.1"/>
    <property type="gene ID" value="MELO3C005709.2"/>
</dbReference>
<dbReference type="PANTHER" id="PTHR45811:SF50">
    <property type="entry name" value="HEAVY METAL-ASSOCIATED ISOPRENYLATED PLANT PROTEIN 12-RELATED"/>
    <property type="match status" value="1"/>
</dbReference>
<keyword evidence="1" id="KW-0488">Methylation</keyword>
<organism evidence="8 9">
    <name type="scientific">Cucumis melo</name>
    <name type="common">Muskmelon</name>
    <dbReference type="NCBI Taxonomy" id="3656"/>
    <lineage>
        <taxon>Eukaryota</taxon>
        <taxon>Viridiplantae</taxon>
        <taxon>Streptophyta</taxon>
        <taxon>Embryophyta</taxon>
        <taxon>Tracheophyta</taxon>
        <taxon>Spermatophyta</taxon>
        <taxon>Magnoliopsida</taxon>
        <taxon>eudicotyledons</taxon>
        <taxon>Gunneridae</taxon>
        <taxon>Pentapetalae</taxon>
        <taxon>rosids</taxon>
        <taxon>fabids</taxon>
        <taxon>Cucurbitales</taxon>
        <taxon>Cucurbitaceae</taxon>
        <taxon>Benincaseae</taxon>
        <taxon>Cucumis</taxon>
    </lineage>
</organism>
<reference evidence="7" key="1">
    <citation type="submission" date="2023-03" db="UniProtKB">
        <authorList>
            <consortium name="EnsemblPlants"/>
        </authorList>
    </citation>
    <scope>IDENTIFICATION</scope>
</reference>
<dbReference type="SMR" id="A0A1S3AUB4"/>
<keyword evidence="4" id="KW-0636">Prenylation</keyword>
<keyword evidence="8" id="KW-1185">Reference proteome</keyword>
<dbReference type="eggNOG" id="KOG1603">
    <property type="taxonomic scope" value="Eukaryota"/>
</dbReference>
<keyword evidence="2" id="KW-0479">Metal-binding</keyword>
<gene>
    <name evidence="9" type="primary">LOC103482783</name>
    <name evidence="7" type="synonym">103482783</name>
</gene>
<comment type="similarity">
    <text evidence="5">Belongs to the HIPP family.</text>
</comment>
<dbReference type="RefSeq" id="XP_008437330.1">
    <property type="nucleotide sequence ID" value="XM_008439108.2"/>
</dbReference>
<dbReference type="Gene3D" id="3.30.70.100">
    <property type="match status" value="1"/>
</dbReference>
<dbReference type="Proteomes" id="UP001652600">
    <property type="component" value="Chromosome 9"/>
</dbReference>
<accession>A0A1S3AUB4</accession>
<proteinExistence type="inferred from homology"/>
<evidence type="ECO:0000256" key="1">
    <source>
        <dbReference type="ARBA" id="ARBA00022481"/>
    </source>
</evidence>
<dbReference type="AlphaFoldDB" id="A0A1S3AUB4"/>
<evidence type="ECO:0000256" key="4">
    <source>
        <dbReference type="ARBA" id="ARBA00023289"/>
    </source>
</evidence>
<dbReference type="GO" id="GO:0046872">
    <property type="term" value="F:metal ion binding"/>
    <property type="evidence" value="ECO:0007669"/>
    <property type="project" value="UniProtKB-KW"/>
</dbReference>
<feature type="domain" description="HMA" evidence="6">
    <location>
        <begin position="1"/>
        <end position="66"/>
    </location>
</feature>
<dbReference type="PROSITE" id="PS50846">
    <property type="entry name" value="HMA_2"/>
    <property type="match status" value="1"/>
</dbReference>
<evidence type="ECO:0000256" key="3">
    <source>
        <dbReference type="ARBA" id="ARBA00023288"/>
    </source>
</evidence>
<dbReference type="GeneID" id="103482783"/>